<gene>
    <name evidence="2" type="ORF">ACFQDO_10065</name>
</gene>
<name>A0ABW1JFN6_9ACTN</name>
<comment type="caution">
    <text evidence="2">The sequence shown here is derived from an EMBL/GenBank/DDBJ whole genome shotgun (WGS) entry which is preliminary data.</text>
</comment>
<feature type="region of interest" description="Disordered" evidence="1">
    <location>
        <begin position="19"/>
        <end position="53"/>
    </location>
</feature>
<proteinExistence type="predicted"/>
<keyword evidence="3" id="KW-1185">Reference proteome</keyword>
<organism evidence="2 3">
    <name type="scientific">Angustibacter luteus</name>
    <dbReference type="NCBI Taxonomy" id="658456"/>
    <lineage>
        <taxon>Bacteria</taxon>
        <taxon>Bacillati</taxon>
        <taxon>Actinomycetota</taxon>
        <taxon>Actinomycetes</taxon>
        <taxon>Kineosporiales</taxon>
        <taxon>Kineosporiaceae</taxon>
    </lineage>
</organism>
<dbReference type="EMBL" id="JBHSRD010000003">
    <property type="protein sequence ID" value="MFC6007473.1"/>
    <property type="molecule type" value="Genomic_DNA"/>
</dbReference>
<dbReference type="RefSeq" id="WP_345716272.1">
    <property type="nucleotide sequence ID" value="NZ_BAABFP010000004.1"/>
</dbReference>
<dbReference type="Proteomes" id="UP001596189">
    <property type="component" value="Unassembled WGS sequence"/>
</dbReference>
<evidence type="ECO:0000313" key="2">
    <source>
        <dbReference type="EMBL" id="MFC6007473.1"/>
    </source>
</evidence>
<evidence type="ECO:0000256" key="1">
    <source>
        <dbReference type="SAM" id="MobiDB-lite"/>
    </source>
</evidence>
<sequence>MVAVGQELATRAAVLDSHHAGLDQVPHRPIHGVDGPAHSSGQRRPSRHAVPGPVAIAQQQRVEPEGAVRDVGVDHPLRHDREPLFLDQQRPLVADIGTGRIVIRGGIQLVRWV</sequence>
<reference evidence="3" key="1">
    <citation type="journal article" date="2019" name="Int. J. Syst. Evol. Microbiol.">
        <title>The Global Catalogue of Microorganisms (GCM) 10K type strain sequencing project: providing services to taxonomists for standard genome sequencing and annotation.</title>
        <authorList>
            <consortium name="The Broad Institute Genomics Platform"/>
            <consortium name="The Broad Institute Genome Sequencing Center for Infectious Disease"/>
            <person name="Wu L."/>
            <person name="Ma J."/>
        </authorList>
    </citation>
    <scope>NUCLEOTIDE SEQUENCE [LARGE SCALE GENOMIC DNA]</scope>
    <source>
        <strain evidence="3">KACC 14249</strain>
    </source>
</reference>
<evidence type="ECO:0000313" key="3">
    <source>
        <dbReference type="Proteomes" id="UP001596189"/>
    </source>
</evidence>
<accession>A0ABW1JFN6</accession>
<protein>
    <submittedName>
        <fullName evidence="2">Uncharacterized protein</fullName>
    </submittedName>
</protein>